<feature type="region of interest" description="Disordered" evidence="9">
    <location>
        <begin position="1"/>
        <end position="86"/>
    </location>
</feature>
<evidence type="ECO:0000256" key="8">
    <source>
        <dbReference type="RuleBase" id="RU003761"/>
    </source>
</evidence>
<reference evidence="12" key="1">
    <citation type="submission" date="2020-04" db="EMBL/GenBank/DDBJ databases">
        <title>Deep metagenomics examines the oral microbiome during advanced dental caries in children, revealing novel taxa and co-occurrences with host molecules.</title>
        <authorList>
            <person name="Baker J.L."/>
            <person name="Morton J.T."/>
            <person name="Dinis M."/>
            <person name="Alvarez R."/>
            <person name="Tran N.C."/>
            <person name="Knight R."/>
            <person name="Edlund A."/>
        </authorList>
    </citation>
    <scope>NUCLEOTIDE SEQUENCE</scope>
    <source>
        <strain evidence="12">JCVI_32_bin.64</strain>
    </source>
</reference>
<evidence type="ECO:0000256" key="2">
    <source>
        <dbReference type="ARBA" id="ARBA00020484"/>
    </source>
</evidence>
<dbReference type="GO" id="GO:0005829">
    <property type="term" value="C:cytosol"/>
    <property type="evidence" value="ECO:0007669"/>
    <property type="project" value="TreeGrafter"/>
</dbReference>
<dbReference type="EMBL" id="JABZFZ010000028">
    <property type="protein sequence ID" value="MBF0939458.1"/>
    <property type="molecule type" value="Genomic_DNA"/>
</dbReference>
<dbReference type="InterPro" id="IPR009019">
    <property type="entry name" value="KH_sf_prok-type"/>
</dbReference>
<dbReference type="Proteomes" id="UP000718630">
    <property type="component" value="Unassembled WGS sequence"/>
</dbReference>
<feature type="non-terminal residue" evidence="12">
    <location>
        <position position="419"/>
    </location>
</feature>
<feature type="region of interest" description="G5" evidence="7">
    <location>
        <begin position="275"/>
        <end position="277"/>
    </location>
</feature>
<feature type="domain" description="Era-type G" evidence="11">
    <location>
        <begin position="129"/>
        <end position="299"/>
    </location>
</feature>
<evidence type="ECO:0000256" key="3">
    <source>
        <dbReference type="ARBA" id="ARBA00022741"/>
    </source>
</evidence>
<feature type="compositionally biased region" description="Acidic residues" evidence="9">
    <location>
        <begin position="75"/>
        <end position="86"/>
    </location>
</feature>
<feature type="domain" description="KH type-2" evidence="10">
    <location>
        <begin position="327"/>
        <end position="411"/>
    </location>
</feature>
<dbReference type="SUPFAM" id="SSF52540">
    <property type="entry name" value="P-loop containing nucleoside triphosphate hydrolases"/>
    <property type="match status" value="1"/>
</dbReference>
<evidence type="ECO:0000256" key="1">
    <source>
        <dbReference type="ARBA" id="ARBA00007921"/>
    </source>
</evidence>
<gene>
    <name evidence="12" type="primary">era</name>
    <name evidence="12" type="ORF">HXK03_01080</name>
</gene>
<dbReference type="CDD" id="cd04163">
    <property type="entry name" value="Era"/>
    <property type="match status" value="1"/>
</dbReference>
<dbReference type="SUPFAM" id="SSF54814">
    <property type="entry name" value="Prokaryotic type KH domain (KH-domain type II)"/>
    <property type="match status" value="1"/>
</dbReference>
<dbReference type="Gene3D" id="3.40.50.300">
    <property type="entry name" value="P-loop containing nucleotide triphosphate hydrolases"/>
    <property type="match status" value="1"/>
</dbReference>
<dbReference type="InterPro" id="IPR005225">
    <property type="entry name" value="Small_GTP-bd"/>
</dbReference>
<dbReference type="GO" id="GO:0000028">
    <property type="term" value="P:ribosomal small subunit assembly"/>
    <property type="evidence" value="ECO:0007669"/>
    <property type="project" value="TreeGrafter"/>
</dbReference>
<dbReference type="NCBIfam" id="TIGR00231">
    <property type="entry name" value="small_GTP"/>
    <property type="match status" value="1"/>
</dbReference>
<evidence type="ECO:0000256" key="5">
    <source>
        <dbReference type="ARBA" id="ARBA00023134"/>
    </source>
</evidence>
<dbReference type="AlphaFoldDB" id="A0A929MZI8"/>
<evidence type="ECO:0000256" key="7">
    <source>
        <dbReference type="PROSITE-ProRule" id="PRU01050"/>
    </source>
</evidence>
<feature type="region of interest" description="G4" evidence="7">
    <location>
        <begin position="246"/>
        <end position="249"/>
    </location>
</feature>
<sequence>MRFPSDDELMAGPNALGDARIEVAPDAADPEAEARARIGAGPAGADGTGPDGGAGSNDAEDADADGPGDDAGLGDAEDPDAGNAEDDLADLEDEEDADLDAFEALASVSSLRQDAAAAIEVPDYPEDFHAGFVSIVGRPNVGKSTLTNALVGQKVAITSGRPETTRHNIRGIVHGDDYQLVLVDTPGYHRPRTLLGKRLNDMVREALAEVDAVLFCLPADQRIGPGDQFIARELRGVKRPVIAVATKCDAVGRERVMKHLLAIERLGEWSAIVPVSSVEGKGIDHLRDVLAQTVPLSPPLYPAGDVTDESRDTLIAEFVREAALEGVRDELPHSLAVQVEEIIERERREGDTRPPLVDVHVNVYVERDSQKAIVIGRRGARLKEIGTEARRHIEELLGKRVYLDLHVRTAKDWQSDPKM</sequence>
<keyword evidence="5 7" id="KW-0342">GTP-binding</keyword>
<dbReference type="GO" id="GO:0005525">
    <property type="term" value="F:GTP binding"/>
    <property type="evidence" value="ECO:0007669"/>
    <property type="project" value="UniProtKB-UniRule"/>
</dbReference>
<feature type="region of interest" description="G2" evidence="7">
    <location>
        <begin position="163"/>
        <end position="167"/>
    </location>
</feature>
<evidence type="ECO:0000313" key="13">
    <source>
        <dbReference type="Proteomes" id="UP000718630"/>
    </source>
</evidence>
<comment type="similarity">
    <text evidence="1 7 8">Belongs to the TRAFAC class TrmE-Era-EngA-EngB-Septin-like GTPase superfamily. Era GTPase family.</text>
</comment>
<evidence type="ECO:0000259" key="11">
    <source>
        <dbReference type="PROSITE" id="PS51713"/>
    </source>
</evidence>
<dbReference type="InterPro" id="IPR004044">
    <property type="entry name" value="KH_dom_type_2"/>
</dbReference>
<dbReference type="Pfam" id="PF07650">
    <property type="entry name" value="KH_2"/>
    <property type="match status" value="1"/>
</dbReference>
<feature type="region of interest" description="G1" evidence="7">
    <location>
        <begin position="137"/>
        <end position="144"/>
    </location>
</feature>
<dbReference type="Pfam" id="PF01926">
    <property type="entry name" value="MMR_HSR1"/>
    <property type="match status" value="1"/>
</dbReference>
<proteinExistence type="inferred from homology"/>
<evidence type="ECO:0000259" key="10">
    <source>
        <dbReference type="PROSITE" id="PS50823"/>
    </source>
</evidence>
<feature type="region of interest" description="G3" evidence="7">
    <location>
        <begin position="184"/>
        <end position="187"/>
    </location>
</feature>
<dbReference type="HAMAP" id="MF_00367">
    <property type="entry name" value="GTPase_Era"/>
    <property type="match status" value="1"/>
</dbReference>
<keyword evidence="4 6" id="KW-0694">RNA-binding</keyword>
<dbReference type="PANTHER" id="PTHR42698">
    <property type="entry name" value="GTPASE ERA"/>
    <property type="match status" value="1"/>
</dbReference>
<evidence type="ECO:0000313" key="12">
    <source>
        <dbReference type="EMBL" id="MBF0939458.1"/>
    </source>
</evidence>
<dbReference type="NCBIfam" id="TIGR00436">
    <property type="entry name" value="era"/>
    <property type="match status" value="1"/>
</dbReference>
<dbReference type="GO" id="GO:0019843">
    <property type="term" value="F:rRNA binding"/>
    <property type="evidence" value="ECO:0007669"/>
    <property type="project" value="TreeGrafter"/>
</dbReference>
<feature type="compositionally biased region" description="Gly residues" evidence="9">
    <location>
        <begin position="41"/>
        <end position="55"/>
    </location>
</feature>
<evidence type="ECO:0000256" key="9">
    <source>
        <dbReference type="SAM" id="MobiDB-lite"/>
    </source>
</evidence>
<dbReference type="InterPro" id="IPR005662">
    <property type="entry name" value="GTPase_Era-like"/>
</dbReference>
<dbReference type="PROSITE" id="PS51713">
    <property type="entry name" value="G_ERA"/>
    <property type="match status" value="1"/>
</dbReference>
<dbReference type="Gene3D" id="3.30.300.20">
    <property type="match status" value="1"/>
</dbReference>
<dbReference type="InterPro" id="IPR027417">
    <property type="entry name" value="P-loop_NTPase"/>
</dbReference>
<dbReference type="PROSITE" id="PS50823">
    <property type="entry name" value="KH_TYPE_2"/>
    <property type="match status" value="1"/>
</dbReference>
<dbReference type="InterPro" id="IPR030388">
    <property type="entry name" value="G_ERA_dom"/>
</dbReference>
<dbReference type="InterPro" id="IPR015946">
    <property type="entry name" value="KH_dom-like_a/b"/>
</dbReference>
<evidence type="ECO:0000256" key="6">
    <source>
        <dbReference type="PROSITE-ProRule" id="PRU00118"/>
    </source>
</evidence>
<accession>A0A929MZI8</accession>
<dbReference type="InterPro" id="IPR006073">
    <property type="entry name" value="GTP-bd"/>
</dbReference>
<comment type="caution">
    <text evidence="12">The sequence shown here is derived from an EMBL/GenBank/DDBJ whole genome shotgun (WGS) entry which is preliminary data.</text>
</comment>
<dbReference type="PANTHER" id="PTHR42698:SF1">
    <property type="entry name" value="GTPASE ERA, MITOCHONDRIAL"/>
    <property type="match status" value="1"/>
</dbReference>
<keyword evidence="3 7" id="KW-0547">Nucleotide-binding</keyword>
<dbReference type="NCBIfam" id="NF000908">
    <property type="entry name" value="PRK00089.1"/>
    <property type="match status" value="1"/>
</dbReference>
<organism evidence="12 13">
    <name type="scientific">Schaalia georgiae</name>
    <dbReference type="NCBI Taxonomy" id="52768"/>
    <lineage>
        <taxon>Bacteria</taxon>
        <taxon>Bacillati</taxon>
        <taxon>Actinomycetota</taxon>
        <taxon>Actinomycetes</taxon>
        <taxon>Actinomycetales</taxon>
        <taxon>Actinomycetaceae</taxon>
        <taxon>Schaalia</taxon>
    </lineage>
</organism>
<dbReference type="CDD" id="cd22534">
    <property type="entry name" value="KH-II_Era"/>
    <property type="match status" value="1"/>
</dbReference>
<feature type="compositionally biased region" description="Acidic residues" evidence="9">
    <location>
        <begin position="58"/>
        <end position="68"/>
    </location>
</feature>
<evidence type="ECO:0000256" key="4">
    <source>
        <dbReference type="ARBA" id="ARBA00022884"/>
    </source>
</evidence>
<name>A0A929MZI8_9ACTO</name>
<dbReference type="GO" id="GO:0043024">
    <property type="term" value="F:ribosomal small subunit binding"/>
    <property type="evidence" value="ECO:0007669"/>
    <property type="project" value="TreeGrafter"/>
</dbReference>
<protein>
    <recommendedName>
        <fullName evidence="2">GTPase Era</fullName>
    </recommendedName>
</protein>